<comment type="subcellular location">
    <subcellularLocation>
        <location evidence="14">Cytoplasm</location>
    </subcellularLocation>
</comment>
<evidence type="ECO:0000256" key="12">
    <source>
        <dbReference type="ARBA" id="ARBA00052467"/>
    </source>
</evidence>
<dbReference type="Proteomes" id="UP000199662">
    <property type="component" value="Unassembled WGS sequence"/>
</dbReference>
<dbReference type="SUPFAM" id="SSF53901">
    <property type="entry name" value="Thiolase-like"/>
    <property type="match status" value="1"/>
</dbReference>
<dbReference type="STRING" id="84035.SAMN05660742_10378"/>
<evidence type="ECO:0000256" key="1">
    <source>
        <dbReference type="ARBA" id="ARBA00005194"/>
    </source>
</evidence>
<dbReference type="EC" id="2.3.1.180" evidence="14"/>
<dbReference type="GO" id="GO:0006633">
    <property type="term" value="P:fatty acid biosynthetic process"/>
    <property type="evidence" value="ECO:0007669"/>
    <property type="project" value="UniProtKB-UniRule"/>
</dbReference>
<comment type="catalytic activity">
    <reaction evidence="13">
        <text>3-methylbutanoyl-CoA + malonyl-[ACP] + H(+) = 5-methyl-3-oxohexanoyl-[ACP] + CO2 + CoA</text>
        <dbReference type="Rhea" id="RHEA:42272"/>
        <dbReference type="Rhea" id="RHEA-COMP:9623"/>
        <dbReference type="Rhea" id="RHEA-COMP:9941"/>
        <dbReference type="ChEBI" id="CHEBI:15378"/>
        <dbReference type="ChEBI" id="CHEBI:16526"/>
        <dbReference type="ChEBI" id="CHEBI:57287"/>
        <dbReference type="ChEBI" id="CHEBI:57345"/>
        <dbReference type="ChEBI" id="CHEBI:78449"/>
        <dbReference type="ChEBI" id="CHEBI:78822"/>
        <dbReference type="EC" id="2.3.1.300"/>
    </reaction>
    <physiologicalReaction direction="left-to-right" evidence="13">
        <dbReference type="Rhea" id="RHEA:42273"/>
    </physiologicalReaction>
</comment>
<dbReference type="Gene3D" id="3.40.47.10">
    <property type="match status" value="1"/>
</dbReference>
<dbReference type="FunFam" id="3.40.47.10:FF:000004">
    <property type="entry name" value="3-oxoacyl-[acyl-carrier-protein] synthase 3"/>
    <property type="match status" value="1"/>
</dbReference>
<comment type="catalytic activity">
    <reaction evidence="12">
        <text>2-methylpropanoyl-CoA + malonyl-[ACP] + H(+) = 4-methyl-3-oxopentanoyl-[ACP] + CO2 + CoA</text>
        <dbReference type="Rhea" id="RHEA:42268"/>
        <dbReference type="Rhea" id="RHEA-COMP:9623"/>
        <dbReference type="Rhea" id="RHEA-COMP:9940"/>
        <dbReference type="ChEBI" id="CHEBI:15378"/>
        <dbReference type="ChEBI" id="CHEBI:16526"/>
        <dbReference type="ChEBI" id="CHEBI:57287"/>
        <dbReference type="ChEBI" id="CHEBI:57338"/>
        <dbReference type="ChEBI" id="CHEBI:78449"/>
        <dbReference type="ChEBI" id="CHEBI:78820"/>
        <dbReference type="EC" id="2.3.1.300"/>
    </reaction>
    <physiologicalReaction direction="left-to-right" evidence="12">
        <dbReference type="Rhea" id="RHEA:42269"/>
    </physiologicalReaction>
</comment>
<evidence type="ECO:0000256" key="5">
    <source>
        <dbReference type="ARBA" id="ARBA00022832"/>
    </source>
</evidence>
<keyword evidence="18" id="KW-1185">Reference proteome</keyword>
<evidence type="ECO:0000256" key="7">
    <source>
        <dbReference type="ARBA" id="ARBA00023160"/>
    </source>
</evidence>
<comment type="pathway">
    <text evidence="1 14">Lipid metabolism; fatty acid biosynthesis.</text>
</comment>
<evidence type="ECO:0000313" key="17">
    <source>
        <dbReference type="EMBL" id="SEJ07780.1"/>
    </source>
</evidence>
<keyword evidence="4 14" id="KW-0808">Transferase</keyword>
<comment type="similarity">
    <text evidence="2 14">Belongs to the thiolase-like superfamily. FabH family.</text>
</comment>
<dbReference type="NCBIfam" id="TIGR00747">
    <property type="entry name" value="fabH"/>
    <property type="match status" value="1"/>
</dbReference>
<organism evidence="17 18">
    <name type="scientific">Propionispira arboris</name>
    <dbReference type="NCBI Taxonomy" id="84035"/>
    <lineage>
        <taxon>Bacteria</taxon>
        <taxon>Bacillati</taxon>
        <taxon>Bacillota</taxon>
        <taxon>Negativicutes</taxon>
        <taxon>Selenomonadales</taxon>
        <taxon>Selenomonadaceae</taxon>
        <taxon>Propionispira</taxon>
    </lineage>
</organism>
<feature type="active site" evidence="14">
    <location>
        <position position="117"/>
    </location>
</feature>
<feature type="domain" description="Beta-ketoacyl-[acyl-carrier-protein] synthase III N-terminal" evidence="16">
    <location>
        <begin position="111"/>
        <end position="189"/>
    </location>
</feature>
<evidence type="ECO:0000256" key="10">
    <source>
        <dbReference type="ARBA" id="ARBA00051096"/>
    </source>
</evidence>
<dbReference type="AlphaFoldDB" id="A0A1H6W4M3"/>
<evidence type="ECO:0000259" key="15">
    <source>
        <dbReference type="Pfam" id="PF08541"/>
    </source>
</evidence>
<gene>
    <name evidence="14" type="primary">fabH</name>
    <name evidence="17" type="ORF">SAMN05660742_10378</name>
</gene>
<keyword evidence="8 14" id="KW-0511">Multifunctional enzyme</keyword>
<comment type="catalytic activity">
    <reaction evidence="11">
        <text>(2S)-2-methylbutanoyl-CoA + malonyl-[ACP] + H(+) = (4S)-4-methyl-3-oxohexanoyl-[ACP] + CO2 + CoA</text>
        <dbReference type="Rhea" id="RHEA:42276"/>
        <dbReference type="Rhea" id="RHEA-COMP:9623"/>
        <dbReference type="Rhea" id="RHEA-COMP:17148"/>
        <dbReference type="ChEBI" id="CHEBI:15378"/>
        <dbReference type="ChEBI" id="CHEBI:16526"/>
        <dbReference type="ChEBI" id="CHEBI:57287"/>
        <dbReference type="ChEBI" id="CHEBI:78449"/>
        <dbReference type="ChEBI" id="CHEBI:88166"/>
        <dbReference type="ChEBI" id="CHEBI:167462"/>
        <dbReference type="EC" id="2.3.1.300"/>
    </reaction>
    <physiologicalReaction direction="left-to-right" evidence="11">
        <dbReference type="Rhea" id="RHEA:42277"/>
    </physiologicalReaction>
</comment>
<proteinExistence type="inferred from homology"/>
<feature type="domain" description="Beta-ketoacyl-[acyl-carrier-protein] synthase III C-terminal" evidence="15">
    <location>
        <begin position="241"/>
        <end position="330"/>
    </location>
</feature>
<evidence type="ECO:0000256" key="11">
    <source>
        <dbReference type="ARBA" id="ARBA00052407"/>
    </source>
</evidence>
<dbReference type="GO" id="GO:0005737">
    <property type="term" value="C:cytoplasm"/>
    <property type="evidence" value="ECO:0007669"/>
    <property type="project" value="UniProtKB-SubCell"/>
</dbReference>
<name>A0A1H6W4M3_9FIRM</name>
<dbReference type="PANTHER" id="PTHR43091">
    <property type="entry name" value="3-OXOACYL-[ACYL-CARRIER-PROTEIN] SYNTHASE"/>
    <property type="match status" value="1"/>
</dbReference>
<feature type="active site" evidence="14">
    <location>
        <position position="287"/>
    </location>
</feature>
<comment type="function">
    <text evidence="14">Catalyzes the condensation reaction of fatty acid synthesis by the addition to an acyl acceptor of two carbons from malonyl-ACP. Catalyzes the first condensation reaction which initiates fatty acid synthesis and may therefore play a role in governing the total rate of fatty acid production. Possesses both acetoacetyl-ACP synthase and acetyl transacylase activities. Its substrate specificity determines the biosynthesis of branched-chain and/or straight-chain of fatty acids.</text>
</comment>
<comment type="subunit">
    <text evidence="14">Homodimer.</text>
</comment>
<dbReference type="GO" id="GO:0004315">
    <property type="term" value="F:3-oxoacyl-[acyl-carrier-protein] synthase activity"/>
    <property type="evidence" value="ECO:0007669"/>
    <property type="project" value="InterPro"/>
</dbReference>
<comment type="domain">
    <text evidence="14">The last Arg residue of the ACP-binding site is essential for the weak association between ACP/AcpP and FabH.</text>
</comment>
<evidence type="ECO:0000256" key="8">
    <source>
        <dbReference type="ARBA" id="ARBA00023268"/>
    </source>
</evidence>
<keyword evidence="6 14" id="KW-0443">Lipid metabolism</keyword>
<dbReference type="InterPro" id="IPR013751">
    <property type="entry name" value="ACP_syn_III_N"/>
</dbReference>
<keyword evidence="9 14" id="KW-0012">Acyltransferase</keyword>
<evidence type="ECO:0000256" key="2">
    <source>
        <dbReference type="ARBA" id="ARBA00008642"/>
    </source>
</evidence>
<evidence type="ECO:0000256" key="9">
    <source>
        <dbReference type="ARBA" id="ARBA00023315"/>
    </source>
</evidence>
<dbReference type="EMBL" id="FNZK01000003">
    <property type="protein sequence ID" value="SEJ07780.1"/>
    <property type="molecule type" value="Genomic_DNA"/>
</dbReference>
<evidence type="ECO:0000256" key="14">
    <source>
        <dbReference type="HAMAP-Rule" id="MF_01815"/>
    </source>
</evidence>
<feature type="region of interest" description="ACP-binding" evidence="14">
    <location>
        <begin position="258"/>
        <end position="262"/>
    </location>
</feature>
<feature type="active site" evidence="14">
    <location>
        <position position="257"/>
    </location>
</feature>
<sequence length="334" mass="35636">MIVTENSVGIIGVGYYVPEKILTNFDLEKMVDTNDEWIVDRTGIRERRIAEDDVPTSQLAIKAAQNAIDNAGIKAEELDLIIVATLTSDRTIPSTACILQDKLGATHAAAFDLSAACSGFVYAMSVGTQFIKTGVYKKVLVVAAETLSKYINWKDRNTCVLFGDGAGAAVLGQVDDGYGILGIDLGSDGAGAECLDIPASGSLHPASLETIASNMHYIHMNGSEVFKFAIKVMGSTVLKSLERSGLTKDQIDCLIPHQANIRIIQSAAKRLHLPMEKVVVNVAQYGNTSAASIPIALAEAVQAKRFKKGDVIAIAGFGAGLTWASCIMKWAKED</sequence>
<dbReference type="CDD" id="cd00830">
    <property type="entry name" value="KAS_III"/>
    <property type="match status" value="1"/>
</dbReference>
<protein>
    <recommendedName>
        <fullName evidence="14">Beta-ketoacyl-[acyl-carrier-protein] synthase III</fullName>
        <shortName evidence="14">Beta-ketoacyl-ACP synthase III</shortName>
        <shortName evidence="14">KAS III</shortName>
        <ecNumber evidence="14">2.3.1.180</ecNumber>
    </recommendedName>
    <alternativeName>
        <fullName evidence="14">3-oxoacyl-[acyl-carrier-protein] synthase 3</fullName>
    </alternativeName>
    <alternativeName>
        <fullName evidence="14">3-oxoacyl-[acyl-carrier-protein] synthase III</fullName>
    </alternativeName>
</protein>
<dbReference type="InterPro" id="IPR013747">
    <property type="entry name" value="ACP_syn_III_C"/>
</dbReference>
<dbReference type="GO" id="GO:0033818">
    <property type="term" value="F:beta-ketoacyl-acyl-carrier-protein synthase III activity"/>
    <property type="evidence" value="ECO:0007669"/>
    <property type="project" value="UniProtKB-UniRule"/>
</dbReference>
<evidence type="ECO:0000256" key="3">
    <source>
        <dbReference type="ARBA" id="ARBA00022516"/>
    </source>
</evidence>
<accession>A0A1H6W4M3</accession>
<evidence type="ECO:0000256" key="4">
    <source>
        <dbReference type="ARBA" id="ARBA00022679"/>
    </source>
</evidence>
<dbReference type="UniPathway" id="UPA00094"/>
<comment type="catalytic activity">
    <reaction evidence="10">
        <text>malonyl-[ACP] + acetyl-CoA + H(+) = 3-oxobutanoyl-[ACP] + CO2 + CoA</text>
        <dbReference type="Rhea" id="RHEA:12080"/>
        <dbReference type="Rhea" id="RHEA-COMP:9623"/>
        <dbReference type="Rhea" id="RHEA-COMP:9625"/>
        <dbReference type="ChEBI" id="CHEBI:15378"/>
        <dbReference type="ChEBI" id="CHEBI:16526"/>
        <dbReference type="ChEBI" id="CHEBI:57287"/>
        <dbReference type="ChEBI" id="CHEBI:57288"/>
        <dbReference type="ChEBI" id="CHEBI:78449"/>
        <dbReference type="ChEBI" id="CHEBI:78450"/>
        <dbReference type="EC" id="2.3.1.180"/>
    </reaction>
    <physiologicalReaction direction="left-to-right" evidence="10">
        <dbReference type="Rhea" id="RHEA:12081"/>
    </physiologicalReaction>
</comment>
<keyword evidence="14" id="KW-0963">Cytoplasm</keyword>
<dbReference type="InterPro" id="IPR004655">
    <property type="entry name" value="FabH"/>
</dbReference>
<evidence type="ECO:0000259" key="16">
    <source>
        <dbReference type="Pfam" id="PF08545"/>
    </source>
</evidence>
<dbReference type="PANTHER" id="PTHR43091:SF1">
    <property type="entry name" value="BETA-KETOACYL-[ACYL-CARRIER-PROTEIN] SYNTHASE III, CHLOROPLASTIC"/>
    <property type="match status" value="1"/>
</dbReference>
<reference evidence="17 18" key="1">
    <citation type="submission" date="2016-10" db="EMBL/GenBank/DDBJ databases">
        <authorList>
            <person name="de Groot N.N."/>
        </authorList>
    </citation>
    <scope>NUCLEOTIDE SEQUENCE [LARGE SCALE GENOMIC DNA]</scope>
    <source>
        <strain evidence="17 18">DSM 2179</strain>
    </source>
</reference>
<dbReference type="RefSeq" id="WP_019553056.1">
    <property type="nucleotide sequence ID" value="NZ_FNZK01000003.1"/>
</dbReference>
<evidence type="ECO:0000256" key="6">
    <source>
        <dbReference type="ARBA" id="ARBA00023098"/>
    </source>
</evidence>
<dbReference type="HAMAP" id="MF_01815">
    <property type="entry name" value="FabH"/>
    <property type="match status" value="1"/>
</dbReference>
<dbReference type="NCBIfam" id="NF006829">
    <property type="entry name" value="PRK09352.1"/>
    <property type="match status" value="1"/>
</dbReference>
<keyword evidence="7 14" id="KW-0275">Fatty acid biosynthesis</keyword>
<dbReference type="Pfam" id="PF08541">
    <property type="entry name" value="ACP_syn_III_C"/>
    <property type="match status" value="1"/>
</dbReference>
<evidence type="ECO:0000256" key="13">
    <source>
        <dbReference type="ARBA" id="ARBA00052985"/>
    </source>
</evidence>
<keyword evidence="5 14" id="KW-0276">Fatty acid metabolism</keyword>
<dbReference type="InterPro" id="IPR016039">
    <property type="entry name" value="Thiolase-like"/>
</dbReference>
<keyword evidence="3 14" id="KW-0444">Lipid biosynthesis</keyword>
<evidence type="ECO:0000313" key="18">
    <source>
        <dbReference type="Proteomes" id="UP000199662"/>
    </source>
</evidence>
<dbReference type="Pfam" id="PF08545">
    <property type="entry name" value="ACP_syn_III"/>
    <property type="match status" value="1"/>
</dbReference>